<protein>
    <submittedName>
        <fullName evidence="1">Uncharacterized protein</fullName>
    </submittedName>
</protein>
<reference evidence="1 2" key="1">
    <citation type="submission" date="2022-01" db="EMBL/GenBank/DDBJ databases">
        <authorList>
            <person name="Won M."/>
            <person name="Kim S.-J."/>
            <person name="Kwon S.-W."/>
        </authorList>
    </citation>
    <scope>NUCLEOTIDE SEQUENCE [LARGE SCALE GENOMIC DNA]</scope>
    <source>
        <strain evidence="1 2">KCTC 23505</strain>
    </source>
</reference>
<name>A0ABS9E3E5_9PROT</name>
<evidence type="ECO:0000313" key="2">
    <source>
        <dbReference type="Proteomes" id="UP001521209"/>
    </source>
</evidence>
<proteinExistence type="predicted"/>
<dbReference type="RefSeq" id="WP_235705729.1">
    <property type="nucleotide sequence ID" value="NZ_JAKGBZ010000053.1"/>
</dbReference>
<dbReference type="EMBL" id="JAKGBZ010000053">
    <property type="protein sequence ID" value="MCF3948446.1"/>
    <property type="molecule type" value="Genomic_DNA"/>
</dbReference>
<comment type="caution">
    <text evidence="1">The sequence shown here is derived from an EMBL/GenBank/DDBJ whole genome shotgun (WGS) entry which is preliminary data.</text>
</comment>
<keyword evidence="2" id="KW-1185">Reference proteome</keyword>
<accession>A0ABS9E3E5</accession>
<gene>
    <name evidence="1" type="ORF">L2A60_17385</name>
</gene>
<evidence type="ECO:0000313" key="1">
    <source>
        <dbReference type="EMBL" id="MCF3948446.1"/>
    </source>
</evidence>
<organism evidence="1 2">
    <name type="scientific">Acidiphilium iwatense</name>
    <dbReference type="NCBI Taxonomy" id="768198"/>
    <lineage>
        <taxon>Bacteria</taxon>
        <taxon>Pseudomonadati</taxon>
        <taxon>Pseudomonadota</taxon>
        <taxon>Alphaproteobacteria</taxon>
        <taxon>Acetobacterales</taxon>
        <taxon>Acidocellaceae</taxon>
        <taxon>Acidiphilium</taxon>
    </lineage>
</organism>
<sequence length="99" mass="10996">MTYFISDDLAMSRPPEGPVASYIIPFSEWLADRGYGLVSMRNQVLMAAGFSKWLGQKGIELSDLSEEHELCRNLGDAGDQAAFCAGVWMTSTPFWNLMP</sequence>
<dbReference type="Proteomes" id="UP001521209">
    <property type="component" value="Unassembled WGS sequence"/>
</dbReference>